<dbReference type="AlphaFoldDB" id="A0A835PQT7"/>
<evidence type="ECO:0000313" key="2">
    <source>
        <dbReference type="Proteomes" id="UP000636800"/>
    </source>
</evidence>
<evidence type="ECO:0000313" key="1">
    <source>
        <dbReference type="EMBL" id="KAG0454512.1"/>
    </source>
</evidence>
<organism evidence="1 2">
    <name type="scientific">Vanilla planifolia</name>
    <name type="common">Vanilla</name>
    <dbReference type="NCBI Taxonomy" id="51239"/>
    <lineage>
        <taxon>Eukaryota</taxon>
        <taxon>Viridiplantae</taxon>
        <taxon>Streptophyta</taxon>
        <taxon>Embryophyta</taxon>
        <taxon>Tracheophyta</taxon>
        <taxon>Spermatophyta</taxon>
        <taxon>Magnoliopsida</taxon>
        <taxon>Liliopsida</taxon>
        <taxon>Asparagales</taxon>
        <taxon>Orchidaceae</taxon>
        <taxon>Vanilloideae</taxon>
        <taxon>Vanilleae</taxon>
        <taxon>Vanilla</taxon>
    </lineage>
</organism>
<comment type="caution">
    <text evidence="1">The sequence shown here is derived from an EMBL/GenBank/DDBJ whole genome shotgun (WGS) entry which is preliminary data.</text>
</comment>
<sequence length="49" mass="5694">MPDSRNTSYLRIPQKTFLSAPLLERAAPALRNLKHGQYVASIWERRSRP</sequence>
<dbReference type="EMBL" id="JADCNL010000013">
    <property type="protein sequence ID" value="KAG0454512.1"/>
    <property type="molecule type" value="Genomic_DNA"/>
</dbReference>
<gene>
    <name evidence="1" type="ORF">HPP92_023804</name>
</gene>
<keyword evidence="2" id="KW-1185">Reference proteome</keyword>
<name>A0A835PQT7_VANPL</name>
<proteinExistence type="predicted"/>
<dbReference type="Proteomes" id="UP000636800">
    <property type="component" value="Chromosome 13"/>
</dbReference>
<reference evidence="1 2" key="1">
    <citation type="journal article" date="2020" name="Nat. Food">
        <title>A phased Vanilla planifolia genome enables genetic improvement of flavour and production.</title>
        <authorList>
            <person name="Hasing T."/>
            <person name="Tang H."/>
            <person name="Brym M."/>
            <person name="Khazi F."/>
            <person name="Huang T."/>
            <person name="Chambers A.H."/>
        </authorList>
    </citation>
    <scope>NUCLEOTIDE SEQUENCE [LARGE SCALE GENOMIC DNA]</scope>
    <source>
        <tissue evidence="1">Leaf</tissue>
    </source>
</reference>
<accession>A0A835PQT7</accession>
<dbReference type="OrthoDB" id="5296287at2759"/>
<protein>
    <submittedName>
        <fullName evidence="1">Uncharacterized protein</fullName>
    </submittedName>
</protein>